<keyword evidence="4" id="KW-1185">Reference proteome</keyword>
<evidence type="ECO:0000256" key="1">
    <source>
        <dbReference type="SAM" id="MobiDB-lite"/>
    </source>
</evidence>
<gene>
    <name evidence="3" type="ORF">BD310DRAFT_539523</name>
</gene>
<feature type="transmembrane region" description="Helical" evidence="2">
    <location>
        <begin position="188"/>
        <end position="209"/>
    </location>
</feature>
<sequence>MEYVQCVQFDGKEAIWGCIPVRCGADSADGYNICTDQPSGDPATTILVTGFGISLFTLLPTGIPTRSLSIQPPPTLIISDVYYSPYTIHLAISPPTTSRTLLSSTSSTRSSTPSNTPASIVTTDNINPASDVHSNTISTTTTSPFGPTASPLSASMPSSTSSAPVQTHPDSIPAHASASHPGMRTGTIAGIAVGAVSLVIACAVLFVWLRRRRRRPTRLVGGATPDLETATEEIRPLSLPFPLQPNRRTQSLATLVIESLSDNDGSLVPQAVSGLGALVPLEPSTSMAPIMSEKRANSTHRIAGPVQYPAETDSGASTNRANTHTEGMRRHETDGGVRLAGGRAGDALDDDPDGRRDSVESTLPPPYSDLL</sequence>
<accession>A0A4Q9PSZ5</accession>
<dbReference type="EMBL" id="ML145135">
    <property type="protein sequence ID" value="TBU57566.1"/>
    <property type="molecule type" value="Genomic_DNA"/>
</dbReference>
<reference evidence="3 4" key="1">
    <citation type="submission" date="2019-01" db="EMBL/GenBank/DDBJ databases">
        <title>Draft genome sequences of three monokaryotic isolates of the white-rot basidiomycete fungus Dichomitus squalens.</title>
        <authorList>
            <consortium name="DOE Joint Genome Institute"/>
            <person name="Lopez S.C."/>
            <person name="Andreopoulos B."/>
            <person name="Pangilinan J."/>
            <person name="Lipzen A."/>
            <person name="Riley R."/>
            <person name="Ahrendt S."/>
            <person name="Ng V."/>
            <person name="Barry K."/>
            <person name="Daum C."/>
            <person name="Grigoriev I.V."/>
            <person name="Hilden K.S."/>
            <person name="Makela M.R."/>
            <person name="de Vries R.P."/>
        </authorList>
    </citation>
    <scope>NUCLEOTIDE SEQUENCE [LARGE SCALE GENOMIC DNA]</scope>
    <source>
        <strain evidence="3 4">CBS 464.89</strain>
    </source>
</reference>
<feature type="compositionally biased region" description="Polar residues" evidence="1">
    <location>
        <begin position="118"/>
        <end position="145"/>
    </location>
</feature>
<feature type="compositionally biased region" description="Polar residues" evidence="1">
    <location>
        <begin position="314"/>
        <end position="325"/>
    </location>
</feature>
<evidence type="ECO:0000313" key="4">
    <source>
        <dbReference type="Proteomes" id="UP000292082"/>
    </source>
</evidence>
<keyword evidence="2" id="KW-0812">Transmembrane</keyword>
<organism evidence="3 4">
    <name type="scientific">Dichomitus squalens</name>
    <dbReference type="NCBI Taxonomy" id="114155"/>
    <lineage>
        <taxon>Eukaryota</taxon>
        <taxon>Fungi</taxon>
        <taxon>Dikarya</taxon>
        <taxon>Basidiomycota</taxon>
        <taxon>Agaricomycotina</taxon>
        <taxon>Agaricomycetes</taxon>
        <taxon>Polyporales</taxon>
        <taxon>Polyporaceae</taxon>
        <taxon>Dichomitus</taxon>
    </lineage>
</organism>
<proteinExistence type="predicted"/>
<evidence type="ECO:0000313" key="3">
    <source>
        <dbReference type="EMBL" id="TBU57566.1"/>
    </source>
</evidence>
<feature type="compositionally biased region" description="Basic and acidic residues" evidence="1">
    <location>
        <begin position="326"/>
        <end position="335"/>
    </location>
</feature>
<keyword evidence="2" id="KW-0472">Membrane</keyword>
<feature type="compositionally biased region" description="Low complexity" evidence="1">
    <location>
        <begin position="97"/>
        <end position="117"/>
    </location>
</feature>
<protein>
    <submittedName>
        <fullName evidence="3">Uncharacterized protein</fullName>
    </submittedName>
</protein>
<evidence type="ECO:0000256" key="2">
    <source>
        <dbReference type="SAM" id="Phobius"/>
    </source>
</evidence>
<feature type="region of interest" description="Disordered" evidence="1">
    <location>
        <begin position="97"/>
        <end position="180"/>
    </location>
</feature>
<dbReference type="AlphaFoldDB" id="A0A4Q9PSZ5"/>
<feature type="compositionally biased region" description="Low complexity" evidence="1">
    <location>
        <begin position="147"/>
        <end position="164"/>
    </location>
</feature>
<dbReference type="Proteomes" id="UP000292082">
    <property type="component" value="Unassembled WGS sequence"/>
</dbReference>
<feature type="region of interest" description="Disordered" evidence="1">
    <location>
        <begin position="306"/>
        <end position="371"/>
    </location>
</feature>
<keyword evidence="2" id="KW-1133">Transmembrane helix</keyword>
<name>A0A4Q9PSZ5_9APHY</name>